<accession>A0A2M4C8S0</accession>
<organism evidence="1">
    <name type="scientific">Anopheles marajoara</name>
    <dbReference type="NCBI Taxonomy" id="58244"/>
    <lineage>
        <taxon>Eukaryota</taxon>
        <taxon>Metazoa</taxon>
        <taxon>Ecdysozoa</taxon>
        <taxon>Arthropoda</taxon>
        <taxon>Hexapoda</taxon>
        <taxon>Insecta</taxon>
        <taxon>Pterygota</taxon>
        <taxon>Neoptera</taxon>
        <taxon>Endopterygota</taxon>
        <taxon>Diptera</taxon>
        <taxon>Nematocera</taxon>
        <taxon>Culicoidea</taxon>
        <taxon>Culicidae</taxon>
        <taxon>Anophelinae</taxon>
        <taxon>Anopheles</taxon>
    </lineage>
</organism>
<dbReference type="AlphaFoldDB" id="A0A2M4C8S0"/>
<dbReference type="EMBL" id="GGFJ01012563">
    <property type="protein sequence ID" value="MBW61704.1"/>
    <property type="molecule type" value="Transcribed_RNA"/>
</dbReference>
<proteinExistence type="predicted"/>
<protein>
    <submittedName>
        <fullName evidence="1">Putative secreted protein</fullName>
    </submittedName>
</protein>
<sequence>MFAHRHVLPQRIMLRTVAECLEGIVLVDGNAMPGNPHRTTCRGCLTGHYLHGGRLTGPIVTEQTEHLACVHTERKTAHRNLLLWWFIVRTAATVAAQRFL</sequence>
<evidence type="ECO:0000313" key="1">
    <source>
        <dbReference type="EMBL" id="MBW61704.1"/>
    </source>
</evidence>
<name>A0A2M4C8S0_9DIPT</name>
<reference evidence="1" key="1">
    <citation type="submission" date="2018-01" db="EMBL/GenBank/DDBJ databases">
        <title>An insight into the sialome of Amazonian anophelines.</title>
        <authorList>
            <person name="Ribeiro J.M."/>
            <person name="Scarpassa V."/>
            <person name="Calvo E."/>
        </authorList>
    </citation>
    <scope>NUCLEOTIDE SEQUENCE</scope>
    <source>
        <tissue evidence="1">Salivary glands</tissue>
    </source>
</reference>